<dbReference type="GO" id="GO:0005829">
    <property type="term" value="C:cytosol"/>
    <property type="evidence" value="ECO:0007669"/>
    <property type="project" value="TreeGrafter"/>
</dbReference>
<dbReference type="InterPro" id="IPR043132">
    <property type="entry name" value="BCAT-like_C"/>
</dbReference>
<dbReference type="InterPro" id="IPR050571">
    <property type="entry name" value="Class-IV_PLP-Dep_Aminotrnsfr"/>
</dbReference>
<sequence length="275" mass="29666">MRQVWVDGKPSQQIPVDDRGLLLADGAFETFLVREGTVMYVDEHRERLARSLGVLQFSTPQQFAQGMIAESAALIAAVGTTGSARLTVTRGSGPRGYSPPVDAVPRSLLSFDPLFTPNSAPLTLGWSTVKWPDQPLLSGAKLLARTENILAALDARQQQVDDVVMCTQDDRVCSVARGNLFLRVADTLLTPDLSTAGIAGTRRALILNRFAKVAGYHVTTASVARAQLLAADEIFVCNALWGVRPVARIGQQQWSDFAASRALAPLLDPEAAVTW</sequence>
<dbReference type="SUPFAM" id="SSF56752">
    <property type="entry name" value="D-aminoacid aminotransferase-like PLP-dependent enzymes"/>
    <property type="match status" value="1"/>
</dbReference>
<dbReference type="InterPro" id="IPR043131">
    <property type="entry name" value="BCAT-like_N"/>
</dbReference>
<dbReference type="RefSeq" id="WP_009019883.1">
    <property type="nucleotide sequence ID" value="NZ_DS999411.1"/>
</dbReference>
<dbReference type="OrthoDB" id="9805628at2"/>
<evidence type="ECO:0000313" key="2">
    <source>
        <dbReference type="EMBL" id="EED35137.1"/>
    </source>
</evidence>
<dbReference type="Gene3D" id="3.20.10.10">
    <property type="entry name" value="D-amino Acid Aminotransferase, subunit A, domain 2"/>
    <property type="match status" value="1"/>
</dbReference>
<dbReference type="GO" id="GO:0008696">
    <property type="term" value="F:4-amino-4-deoxychorismate lyase activity"/>
    <property type="evidence" value="ECO:0007669"/>
    <property type="project" value="UniProtKB-EC"/>
</dbReference>
<proteinExistence type="inferred from homology"/>
<dbReference type="Proteomes" id="UP000004699">
    <property type="component" value="Unassembled WGS sequence"/>
</dbReference>
<comment type="similarity">
    <text evidence="1">Belongs to the class-IV pyridoxal-phosphate-dependent aminotransferase family.</text>
</comment>
<protein>
    <submittedName>
        <fullName evidence="2">Putative aminodeoxychorismate lyase</fullName>
        <ecNumber evidence="2">4.1.3.38</ecNumber>
    </submittedName>
</protein>
<name>B8KQW4_9GAMM</name>
<gene>
    <name evidence="2" type="ORF">NOR51B_1082</name>
</gene>
<dbReference type="PANTHER" id="PTHR42743:SF2">
    <property type="entry name" value="AMINODEOXYCHORISMATE LYASE"/>
    <property type="match status" value="1"/>
</dbReference>
<dbReference type="GO" id="GO:0008153">
    <property type="term" value="P:4-aminobenzoate biosynthetic process"/>
    <property type="evidence" value="ECO:0007669"/>
    <property type="project" value="TreeGrafter"/>
</dbReference>
<dbReference type="InterPro" id="IPR001544">
    <property type="entry name" value="Aminotrans_IV"/>
</dbReference>
<dbReference type="HOGENOM" id="CLU_020844_2_1_6"/>
<evidence type="ECO:0000256" key="1">
    <source>
        <dbReference type="ARBA" id="ARBA00009320"/>
    </source>
</evidence>
<dbReference type="AlphaFoldDB" id="B8KQW4"/>
<dbReference type="InterPro" id="IPR036038">
    <property type="entry name" value="Aminotransferase-like"/>
</dbReference>
<dbReference type="EMBL" id="DS999411">
    <property type="protein sequence ID" value="EED35137.1"/>
    <property type="molecule type" value="Genomic_DNA"/>
</dbReference>
<keyword evidence="2" id="KW-0456">Lyase</keyword>
<dbReference type="PANTHER" id="PTHR42743">
    <property type="entry name" value="AMINO-ACID AMINOTRANSFERASE"/>
    <property type="match status" value="1"/>
</dbReference>
<dbReference type="Gene3D" id="3.30.470.10">
    <property type="match status" value="1"/>
</dbReference>
<dbReference type="Pfam" id="PF01063">
    <property type="entry name" value="Aminotran_4"/>
    <property type="match status" value="1"/>
</dbReference>
<dbReference type="EC" id="4.1.3.38" evidence="2"/>
<dbReference type="eggNOG" id="COG0115">
    <property type="taxonomic scope" value="Bacteria"/>
</dbReference>
<organism evidence="2 3">
    <name type="scientific">Luminiphilus syltensis NOR5-1B</name>
    <dbReference type="NCBI Taxonomy" id="565045"/>
    <lineage>
        <taxon>Bacteria</taxon>
        <taxon>Pseudomonadati</taxon>
        <taxon>Pseudomonadota</taxon>
        <taxon>Gammaproteobacteria</taxon>
        <taxon>Cellvibrionales</taxon>
        <taxon>Halieaceae</taxon>
        <taxon>Luminiphilus</taxon>
    </lineage>
</organism>
<reference evidence="3" key="1">
    <citation type="journal article" date="2013" name="BMC Microbiol.">
        <title>Taxonomy and evolution of bacteriochlorophyll a-containing members of the OM60/NOR5 clade of marine gammaproteobacteria: description of Luminiphilus syltensis gen. nov., sp. nov., reclassification of Haliea rubra as Pseudohaliea rubra gen. nov., comb. nov., and emendation of Chromatocurvus halotolerans.</title>
        <authorList>
            <person name="Spring S."/>
            <person name="Riedel T."/>
            <person name="Sproer C."/>
            <person name="Yan S."/>
            <person name="Harder J."/>
            <person name="Fuchs B.M."/>
        </authorList>
    </citation>
    <scope>NUCLEOTIDE SEQUENCE [LARGE SCALE GENOMIC DNA]</scope>
    <source>
        <strain evidence="3">NOR51-B</strain>
    </source>
</reference>
<dbReference type="STRING" id="565045.NOR51B_1082"/>
<keyword evidence="3" id="KW-1185">Reference proteome</keyword>
<accession>B8KQW4</accession>
<evidence type="ECO:0000313" key="3">
    <source>
        <dbReference type="Proteomes" id="UP000004699"/>
    </source>
</evidence>